<dbReference type="EMBL" id="JBHSGG010000030">
    <property type="protein sequence ID" value="MFC4728692.1"/>
    <property type="molecule type" value="Genomic_DNA"/>
</dbReference>
<reference evidence="3" key="1">
    <citation type="journal article" date="2019" name="Int. J. Syst. Evol. Microbiol.">
        <title>The Global Catalogue of Microorganisms (GCM) 10K type strain sequencing project: providing services to taxonomists for standard genome sequencing and annotation.</title>
        <authorList>
            <consortium name="The Broad Institute Genomics Platform"/>
            <consortium name="The Broad Institute Genome Sequencing Center for Infectious Disease"/>
            <person name="Wu L."/>
            <person name="Ma J."/>
        </authorList>
    </citation>
    <scope>NUCLEOTIDE SEQUENCE [LARGE SCALE GENOMIC DNA]</scope>
    <source>
        <strain evidence="3">CGMCC 1.13574</strain>
    </source>
</reference>
<evidence type="ECO:0000313" key="2">
    <source>
        <dbReference type="EMBL" id="MFC4728692.1"/>
    </source>
</evidence>
<dbReference type="Proteomes" id="UP001595892">
    <property type="component" value="Unassembled WGS sequence"/>
</dbReference>
<keyword evidence="3" id="KW-1185">Reference proteome</keyword>
<proteinExistence type="predicted"/>
<dbReference type="InterPro" id="IPR002725">
    <property type="entry name" value="YgjP-like_metallopeptidase"/>
</dbReference>
<gene>
    <name evidence="2" type="ORF">ACFO3Q_10975</name>
</gene>
<protein>
    <submittedName>
        <fullName evidence="2">M48 family metallopeptidase</fullName>
    </submittedName>
</protein>
<dbReference type="RefSeq" id="WP_377004730.1">
    <property type="nucleotide sequence ID" value="NZ_JBHSGG010000030.1"/>
</dbReference>
<evidence type="ECO:0000259" key="1">
    <source>
        <dbReference type="Pfam" id="PF01863"/>
    </source>
</evidence>
<dbReference type="PANTHER" id="PTHR30399:SF1">
    <property type="entry name" value="UTP PYROPHOSPHATASE"/>
    <property type="match status" value="1"/>
</dbReference>
<dbReference type="Pfam" id="PF01863">
    <property type="entry name" value="YgjP-like"/>
    <property type="match status" value="1"/>
</dbReference>
<name>A0ABV9NK37_9GAMM</name>
<dbReference type="Gene3D" id="3.30.2010.10">
    <property type="entry name" value="Metalloproteases ('zincins'), catalytic domain"/>
    <property type="match status" value="1"/>
</dbReference>
<feature type="domain" description="YgjP-like metallopeptidase" evidence="1">
    <location>
        <begin position="35"/>
        <end position="241"/>
    </location>
</feature>
<evidence type="ECO:0000313" key="3">
    <source>
        <dbReference type="Proteomes" id="UP001595892"/>
    </source>
</evidence>
<dbReference type="PANTHER" id="PTHR30399">
    <property type="entry name" value="UNCHARACTERIZED PROTEIN YGJP"/>
    <property type="match status" value="1"/>
</dbReference>
<organism evidence="2 3">
    <name type="scientific">Coralloluteibacterium thermophilum</name>
    <dbReference type="NCBI Taxonomy" id="2707049"/>
    <lineage>
        <taxon>Bacteria</taxon>
        <taxon>Pseudomonadati</taxon>
        <taxon>Pseudomonadota</taxon>
        <taxon>Gammaproteobacteria</taxon>
        <taxon>Lysobacterales</taxon>
        <taxon>Lysobacteraceae</taxon>
        <taxon>Coralloluteibacterium</taxon>
    </lineage>
</organism>
<sequence length="254" mass="28316">MPPSPSRALQRDSFTLTLGDGREVEVARVRDPRARRIKLSVDERGARLTLPARASPATAERFAVAHRDWLAAQLLRFAPADAAPPFAQGDPGPLPLRGRAHPVRWVTARYVGVTLAEDGALVVAAPEQAREATLRRALLEFYRAQARADVGRWLPRYLDGLPRPPRVVSFKVLSSLWGSLSPSGAVSLDLALVLGPPDAFEYVLVHELCHLIHADHSPRFWLEVERRCPDWRRHRAWFREHGAGLKAGLRRLVG</sequence>
<comment type="caution">
    <text evidence="2">The sequence shown here is derived from an EMBL/GenBank/DDBJ whole genome shotgun (WGS) entry which is preliminary data.</text>
</comment>
<dbReference type="InterPro" id="IPR053136">
    <property type="entry name" value="UTP_pyrophosphatase-like"/>
</dbReference>
<accession>A0ABV9NK37</accession>
<dbReference type="CDD" id="cd07344">
    <property type="entry name" value="M48_yhfN_like"/>
    <property type="match status" value="1"/>
</dbReference>